<gene>
    <name evidence="1" type="ORF">F383_29181</name>
</gene>
<evidence type="ECO:0000313" key="1">
    <source>
        <dbReference type="EMBL" id="KHG04281.1"/>
    </source>
</evidence>
<keyword evidence="2" id="KW-1185">Reference proteome</keyword>
<sequence>MFRLMLSETTFGTLASIFDYV</sequence>
<accession>A0A0B0MZG1</accession>
<dbReference type="AlphaFoldDB" id="A0A0B0MZG1"/>
<evidence type="ECO:0000313" key="2">
    <source>
        <dbReference type="Proteomes" id="UP000032142"/>
    </source>
</evidence>
<comment type="caution">
    <text evidence="1">The sequence shown here is derived from an EMBL/GenBank/DDBJ whole genome shotgun (WGS) entry which is preliminary data.</text>
</comment>
<protein>
    <submittedName>
        <fullName evidence="1">Uncharacterized protein</fullName>
    </submittedName>
</protein>
<name>A0A0B0MZG1_GOSAR</name>
<dbReference type="EMBL" id="JRRC01408512">
    <property type="protein sequence ID" value="KHG04281.1"/>
    <property type="molecule type" value="Genomic_DNA"/>
</dbReference>
<reference evidence="2" key="1">
    <citation type="submission" date="2014-09" db="EMBL/GenBank/DDBJ databases">
        <authorList>
            <person name="Mudge J."/>
            <person name="Ramaraj T."/>
            <person name="Lindquist I.E."/>
            <person name="Bharti A.K."/>
            <person name="Sundararajan A."/>
            <person name="Cameron C.T."/>
            <person name="Woodward J.E."/>
            <person name="May G.D."/>
            <person name="Brubaker C."/>
            <person name="Broadhvest J."/>
            <person name="Wilkins T.A."/>
        </authorList>
    </citation>
    <scope>NUCLEOTIDE SEQUENCE</scope>
    <source>
        <strain evidence="2">cv. AKA8401</strain>
    </source>
</reference>
<dbReference type="Proteomes" id="UP000032142">
    <property type="component" value="Unassembled WGS sequence"/>
</dbReference>
<proteinExistence type="predicted"/>
<organism evidence="1 2">
    <name type="scientific">Gossypium arboreum</name>
    <name type="common">Tree cotton</name>
    <name type="synonym">Gossypium nanking</name>
    <dbReference type="NCBI Taxonomy" id="29729"/>
    <lineage>
        <taxon>Eukaryota</taxon>
        <taxon>Viridiplantae</taxon>
        <taxon>Streptophyta</taxon>
        <taxon>Embryophyta</taxon>
        <taxon>Tracheophyta</taxon>
        <taxon>Spermatophyta</taxon>
        <taxon>Magnoliopsida</taxon>
        <taxon>eudicotyledons</taxon>
        <taxon>Gunneridae</taxon>
        <taxon>Pentapetalae</taxon>
        <taxon>rosids</taxon>
        <taxon>malvids</taxon>
        <taxon>Malvales</taxon>
        <taxon>Malvaceae</taxon>
        <taxon>Malvoideae</taxon>
        <taxon>Gossypium</taxon>
    </lineage>
</organism>